<dbReference type="Proteomes" id="UP000321118">
    <property type="component" value="Unassembled WGS sequence"/>
</dbReference>
<dbReference type="Pfam" id="PF01547">
    <property type="entry name" value="SBP_bac_1"/>
    <property type="match status" value="1"/>
</dbReference>
<name>A0A510V0D0_9CELL</name>
<keyword evidence="1" id="KW-0732">Signal</keyword>
<dbReference type="Gene3D" id="3.40.190.10">
    <property type="entry name" value="Periplasmic binding protein-like II"/>
    <property type="match status" value="2"/>
</dbReference>
<feature type="signal peptide" evidence="1">
    <location>
        <begin position="1"/>
        <end position="23"/>
    </location>
</feature>
<dbReference type="InterPro" id="IPR006059">
    <property type="entry name" value="SBP"/>
</dbReference>
<keyword evidence="3" id="KW-1185">Reference proteome</keyword>
<reference evidence="2 3" key="1">
    <citation type="submission" date="2019-07" db="EMBL/GenBank/DDBJ databases">
        <title>Whole genome shotgun sequence of Cellulomonas xylanilytica NBRC 101102.</title>
        <authorList>
            <person name="Hosoyama A."/>
            <person name="Uohara A."/>
            <person name="Ohji S."/>
            <person name="Ichikawa N."/>
        </authorList>
    </citation>
    <scope>NUCLEOTIDE SEQUENCE [LARGE SCALE GENOMIC DNA]</scope>
    <source>
        <strain evidence="2 3">NBRC 101102</strain>
    </source>
</reference>
<organism evidence="2 3">
    <name type="scientific">Cellulomonas xylanilytica</name>
    <dbReference type="NCBI Taxonomy" id="233583"/>
    <lineage>
        <taxon>Bacteria</taxon>
        <taxon>Bacillati</taxon>
        <taxon>Actinomycetota</taxon>
        <taxon>Actinomycetes</taxon>
        <taxon>Micrococcales</taxon>
        <taxon>Cellulomonadaceae</taxon>
        <taxon>Cellulomonas</taxon>
    </lineage>
</organism>
<proteinExistence type="predicted"/>
<dbReference type="PROSITE" id="PS51257">
    <property type="entry name" value="PROKAR_LIPOPROTEIN"/>
    <property type="match status" value="1"/>
</dbReference>
<dbReference type="RefSeq" id="WP_146925854.1">
    <property type="nucleotide sequence ID" value="NZ_BJUB01000002.1"/>
</dbReference>
<gene>
    <name evidence="2" type="ORF">CXY01_08930</name>
</gene>
<evidence type="ECO:0000313" key="3">
    <source>
        <dbReference type="Proteomes" id="UP000321118"/>
    </source>
</evidence>
<dbReference type="AlphaFoldDB" id="A0A510V0D0"/>
<dbReference type="EMBL" id="BJUB01000002">
    <property type="protein sequence ID" value="GEK20373.1"/>
    <property type="molecule type" value="Genomic_DNA"/>
</dbReference>
<dbReference type="PANTHER" id="PTHR43649:SF11">
    <property type="entry name" value="ABC TRANSPORTER SUBSTRATE-BINDING PROTEIN YESO-RELATED"/>
    <property type="match status" value="1"/>
</dbReference>
<protein>
    <submittedName>
        <fullName evidence="2">Sugar ABC transporter substrate-binding protein</fullName>
    </submittedName>
</protein>
<dbReference type="SUPFAM" id="SSF53850">
    <property type="entry name" value="Periplasmic binding protein-like II"/>
    <property type="match status" value="1"/>
</dbReference>
<comment type="caution">
    <text evidence="2">The sequence shown here is derived from an EMBL/GenBank/DDBJ whole genome shotgun (WGS) entry which is preliminary data.</text>
</comment>
<accession>A0A510V0D0</accession>
<sequence>MKRTLWKTAAVAAVAALALTACSSGDSGESEPTSSSTGPDTSPVTLNFTWWGNDDRAARYNEALELFKEKYPYITVQTSFAAFPDYWTARSTEAAGRALPDVMQFDLSYLREFNQNGQLLDLQEWVDNGTIDLGGFDETLTTAGVLEDKMIGIPTSTNTFAMFQNPNVIEQTGATFPDEAEYTWEDYNEFIAEVSEAGEKTADGYGLYGAVDYTGTFWFFIQWLLQKGITPFEDDGTFGFDEAEIVEFLDLTADLRADKLVYPVDRNVSLAPKGGFTVNETASEMSWDNFLAGYVADSGTDNLAMAQIPSIEPGEKALFFKPSMLLSSGANTKYPEQAATLINFLLTDPEVGRIFGTSKGVPADDEQRAAVDTTEGSVDAQVIAYEEKVAEQVTESTPIPVKGFGTIESKWRTLAEELGYGTITPEDFAEQWFAEAELSTQ</sequence>
<feature type="chain" id="PRO_5038371770" evidence="1">
    <location>
        <begin position="24"/>
        <end position="441"/>
    </location>
</feature>
<dbReference type="InterPro" id="IPR050490">
    <property type="entry name" value="Bact_solute-bd_prot1"/>
</dbReference>
<dbReference type="OrthoDB" id="7918484at2"/>
<dbReference type="PANTHER" id="PTHR43649">
    <property type="entry name" value="ARABINOSE-BINDING PROTEIN-RELATED"/>
    <property type="match status" value="1"/>
</dbReference>
<evidence type="ECO:0000313" key="2">
    <source>
        <dbReference type="EMBL" id="GEK20373.1"/>
    </source>
</evidence>
<evidence type="ECO:0000256" key="1">
    <source>
        <dbReference type="SAM" id="SignalP"/>
    </source>
</evidence>